<dbReference type="InterPro" id="IPR003423">
    <property type="entry name" value="OMP_efflux"/>
</dbReference>
<dbReference type="GO" id="GO:0015562">
    <property type="term" value="F:efflux transmembrane transporter activity"/>
    <property type="evidence" value="ECO:0007669"/>
    <property type="project" value="InterPro"/>
</dbReference>
<evidence type="ECO:0000313" key="4">
    <source>
        <dbReference type="EMBL" id="VFK48737.1"/>
    </source>
</evidence>
<feature type="signal peptide" evidence="3">
    <location>
        <begin position="1"/>
        <end position="23"/>
    </location>
</feature>
<dbReference type="EMBL" id="CAADFT010000129">
    <property type="protein sequence ID" value="VFK48737.1"/>
    <property type="molecule type" value="Genomic_DNA"/>
</dbReference>
<keyword evidence="2" id="KW-0175">Coiled coil</keyword>
<evidence type="ECO:0000256" key="2">
    <source>
        <dbReference type="SAM" id="Coils"/>
    </source>
</evidence>
<sequence>MLIKRLLAVALLAIPLVSPQASAEIWEDYIERLARHPQVVQILEQEKRFKELSNGEMGLPDPQLIIGMDNLPVDNPAFDSFLPTSKVLGFRQQIPNFGLRKARAGKQARLSRRQRLMADYTLERLEAIFIGRLAELDKVKTLKRLAGKQLGIYRSMEEDLKGQLEAGKPLYGRFSKIDVERAKVAQRLNDLRAERVAIEEKLIGLVDEVPDIPLPLVPEIPWHREALALYPIRIAAEEVQVALKDVDAANAAFGPTYGLQALYKQRESGVNFPGDDWFSVQATVSIPLWSGWNQKPKLHAAKAGKREAEFSYQDTKREWIERMATLEAERDVAWDNIALLQKRKAALGEMVEAAERNYEAGNTPLDTVLDAQIDELIIASRLATQRSRHIRLSAQFNSHIVGEQR</sequence>
<dbReference type="InterPro" id="IPR010131">
    <property type="entry name" value="MdtP/NodT-like"/>
</dbReference>
<accession>A0A450Z4L4</accession>
<dbReference type="AlphaFoldDB" id="A0A450Z4L4"/>
<evidence type="ECO:0000256" key="3">
    <source>
        <dbReference type="SAM" id="SignalP"/>
    </source>
</evidence>
<organism evidence="4">
    <name type="scientific">Candidatus Kentrum sp. TC</name>
    <dbReference type="NCBI Taxonomy" id="2126339"/>
    <lineage>
        <taxon>Bacteria</taxon>
        <taxon>Pseudomonadati</taxon>
        <taxon>Pseudomonadota</taxon>
        <taxon>Gammaproteobacteria</taxon>
        <taxon>Candidatus Kentrum</taxon>
    </lineage>
</organism>
<comment type="similarity">
    <text evidence="1">Belongs to the outer membrane factor (OMF) (TC 1.B.17) family.</text>
</comment>
<reference evidence="4" key="1">
    <citation type="submission" date="2019-02" db="EMBL/GenBank/DDBJ databases">
        <authorList>
            <person name="Gruber-Vodicka R. H."/>
            <person name="Seah K. B. B."/>
        </authorList>
    </citation>
    <scope>NUCLEOTIDE SEQUENCE</scope>
    <source>
        <strain evidence="4">BECK_BZ125</strain>
    </source>
</reference>
<keyword evidence="3" id="KW-0732">Signal</keyword>
<feature type="chain" id="PRO_5019097193" evidence="3">
    <location>
        <begin position="24"/>
        <end position="405"/>
    </location>
</feature>
<dbReference type="PANTHER" id="PTHR30203:SF30">
    <property type="entry name" value="OUTER MEMBRANE PROTEIN-RELATED"/>
    <property type="match status" value="1"/>
</dbReference>
<dbReference type="SUPFAM" id="SSF56954">
    <property type="entry name" value="Outer membrane efflux proteins (OEP)"/>
    <property type="match status" value="1"/>
</dbReference>
<dbReference type="Pfam" id="PF02321">
    <property type="entry name" value="OEP"/>
    <property type="match status" value="1"/>
</dbReference>
<dbReference type="Gene3D" id="1.20.1600.10">
    <property type="entry name" value="Outer membrane efflux proteins (OEP)"/>
    <property type="match status" value="1"/>
</dbReference>
<evidence type="ECO:0000256" key="1">
    <source>
        <dbReference type="ARBA" id="ARBA00007613"/>
    </source>
</evidence>
<proteinExistence type="inferred from homology"/>
<dbReference type="PANTHER" id="PTHR30203">
    <property type="entry name" value="OUTER MEMBRANE CATION EFFLUX PROTEIN"/>
    <property type="match status" value="1"/>
</dbReference>
<name>A0A450Z4L4_9GAMM</name>
<protein>
    <submittedName>
        <fullName evidence="4">Outer membrane efflux protein</fullName>
    </submittedName>
</protein>
<feature type="coiled-coil region" evidence="2">
    <location>
        <begin position="181"/>
        <end position="208"/>
    </location>
</feature>
<gene>
    <name evidence="4" type="ORF">BECKTC1821E_GA0114239_11291</name>
</gene>